<sequence length="285" mass="31729">VGLALIPVNIDLSSSTLTLNWWTTGCGRFQRDRRLDPGSEKAKSALELSELGCGLSQTSYSVWVDSQSSNQVRGRLLSVDALRGSRRFDRAFRFAPRETFNTLHSFTWISDDQTLASRRQHSASAWYPYDVYTINSVEAVANLHDDRAVYVTFSIRRCFGVKLFAITLFLTNYLLSCIMVYIAVCAHCGRSVPDTALFLPLANILLIPQLRAAMPDAPDFGVFMDLFGYYVNMVAVCMATLLTFFRIIGHRGKKSSLQQSLPHQKLLCRSGSHSAPILQASGNGV</sequence>
<evidence type="ECO:0000256" key="1">
    <source>
        <dbReference type="SAM" id="Phobius"/>
    </source>
</evidence>
<name>A0A4Q9MC50_9APHY</name>
<feature type="non-terminal residue" evidence="2">
    <location>
        <position position="1"/>
    </location>
</feature>
<feature type="transmembrane region" description="Helical" evidence="1">
    <location>
        <begin position="163"/>
        <end position="184"/>
    </location>
</feature>
<proteinExistence type="predicted"/>
<feature type="transmembrane region" description="Helical" evidence="1">
    <location>
        <begin position="196"/>
        <end position="214"/>
    </location>
</feature>
<dbReference type="OrthoDB" id="2923771at2759"/>
<reference evidence="2" key="1">
    <citation type="submission" date="2019-01" db="EMBL/GenBank/DDBJ databases">
        <title>Draft genome sequences of three monokaryotic isolates of the white-rot basidiomycete fungus Dichomitus squalens.</title>
        <authorList>
            <consortium name="DOE Joint Genome Institute"/>
            <person name="Lopez S.C."/>
            <person name="Andreopoulos B."/>
            <person name="Pangilinan J."/>
            <person name="Lipzen A."/>
            <person name="Riley R."/>
            <person name="Ahrendt S."/>
            <person name="Ng V."/>
            <person name="Barry K."/>
            <person name="Daum C."/>
            <person name="Grigoriev I.V."/>
            <person name="Hilden K.S."/>
            <person name="Makela M.R."/>
            <person name="de Vries R.P."/>
        </authorList>
    </citation>
    <scope>NUCLEOTIDE SEQUENCE [LARGE SCALE GENOMIC DNA]</scope>
    <source>
        <strain evidence="2">OM18370.1</strain>
    </source>
</reference>
<dbReference type="EMBL" id="ML143510">
    <property type="protein sequence ID" value="TBU23271.1"/>
    <property type="molecule type" value="Genomic_DNA"/>
</dbReference>
<dbReference type="Proteomes" id="UP000292957">
    <property type="component" value="Unassembled WGS sequence"/>
</dbReference>
<gene>
    <name evidence="2" type="ORF">BD311DRAFT_674323</name>
</gene>
<keyword evidence="1" id="KW-1133">Transmembrane helix</keyword>
<dbReference type="AlphaFoldDB" id="A0A4Q9MC50"/>
<protein>
    <submittedName>
        <fullName evidence="2">Uncharacterized protein</fullName>
    </submittedName>
</protein>
<evidence type="ECO:0000313" key="2">
    <source>
        <dbReference type="EMBL" id="TBU23271.1"/>
    </source>
</evidence>
<feature type="transmembrane region" description="Helical" evidence="1">
    <location>
        <begin position="226"/>
        <end position="248"/>
    </location>
</feature>
<keyword evidence="1" id="KW-0812">Transmembrane</keyword>
<keyword evidence="1" id="KW-0472">Membrane</keyword>
<organism evidence="2">
    <name type="scientific">Dichomitus squalens</name>
    <dbReference type="NCBI Taxonomy" id="114155"/>
    <lineage>
        <taxon>Eukaryota</taxon>
        <taxon>Fungi</taxon>
        <taxon>Dikarya</taxon>
        <taxon>Basidiomycota</taxon>
        <taxon>Agaricomycotina</taxon>
        <taxon>Agaricomycetes</taxon>
        <taxon>Polyporales</taxon>
        <taxon>Polyporaceae</taxon>
        <taxon>Dichomitus</taxon>
    </lineage>
</organism>
<accession>A0A4Q9MC50</accession>